<protein>
    <recommendedName>
        <fullName evidence="5">Lipoprotein</fullName>
    </recommendedName>
</protein>
<keyword evidence="2" id="KW-0732">Signal</keyword>
<feature type="chain" id="PRO_5046384826" description="Lipoprotein" evidence="2">
    <location>
        <begin position="24"/>
        <end position="246"/>
    </location>
</feature>
<feature type="region of interest" description="Disordered" evidence="1">
    <location>
        <begin position="22"/>
        <end position="68"/>
    </location>
</feature>
<sequence>MQQRRIATGLAALLLAAGLSACAPEPVTPPKPTTSAPPTTASPSPTETPAPTTAPPTTPPPAPWERFTDPRITHSFEIPPGWTVQDLGSANDMGIVQLGVFDPAGTQRLIFMNRVQGLGGACGALPVMTVEELAAQPVEIPGYTPAAEPPGLQLVGPKVVFRAAPVAEGVLASLALADDVVPDSCMYVNLLHTDAGPTLFGTSLQVDTYDPSSQWLFGSMDEARAYQQSEDYAQLVRILGSLRIAG</sequence>
<accession>A0ABS1SD33</accession>
<evidence type="ECO:0000256" key="2">
    <source>
        <dbReference type="SAM" id="SignalP"/>
    </source>
</evidence>
<dbReference type="PROSITE" id="PS51257">
    <property type="entry name" value="PROKAR_LIPOPROTEIN"/>
    <property type="match status" value="1"/>
</dbReference>
<feature type="signal peptide" evidence="2">
    <location>
        <begin position="1"/>
        <end position="23"/>
    </location>
</feature>
<feature type="compositionally biased region" description="Low complexity" evidence="1">
    <location>
        <begin position="33"/>
        <end position="45"/>
    </location>
</feature>
<keyword evidence="4" id="KW-1185">Reference proteome</keyword>
<organism evidence="3 4">
    <name type="scientific">Leucobacter chromiireducens subsp. solipictus</name>
    <dbReference type="NCBI Taxonomy" id="398235"/>
    <lineage>
        <taxon>Bacteria</taxon>
        <taxon>Bacillati</taxon>
        <taxon>Actinomycetota</taxon>
        <taxon>Actinomycetes</taxon>
        <taxon>Micrococcales</taxon>
        <taxon>Microbacteriaceae</taxon>
        <taxon>Leucobacter</taxon>
    </lineage>
</organism>
<proteinExistence type="predicted"/>
<evidence type="ECO:0000313" key="4">
    <source>
        <dbReference type="Proteomes" id="UP001645859"/>
    </source>
</evidence>
<dbReference type="Proteomes" id="UP001645859">
    <property type="component" value="Unassembled WGS sequence"/>
</dbReference>
<dbReference type="EMBL" id="QYAC01000002">
    <property type="protein sequence ID" value="MBL3678458.1"/>
    <property type="molecule type" value="Genomic_DNA"/>
</dbReference>
<evidence type="ECO:0008006" key="5">
    <source>
        <dbReference type="Google" id="ProtNLM"/>
    </source>
</evidence>
<comment type="caution">
    <text evidence="3">The sequence shown here is derived from an EMBL/GenBank/DDBJ whole genome shotgun (WGS) entry which is preliminary data.</text>
</comment>
<name>A0ABS1SD33_9MICO</name>
<gene>
    <name evidence="3" type="ORF">D3230_03960</name>
</gene>
<dbReference type="RefSeq" id="WP_202343732.1">
    <property type="nucleotide sequence ID" value="NZ_BAAAPI010000002.1"/>
</dbReference>
<feature type="compositionally biased region" description="Pro residues" evidence="1">
    <location>
        <begin position="46"/>
        <end position="63"/>
    </location>
</feature>
<evidence type="ECO:0000256" key="1">
    <source>
        <dbReference type="SAM" id="MobiDB-lite"/>
    </source>
</evidence>
<reference evidence="3 4" key="1">
    <citation type="submission" date="2018-09" db="EMBL/GenBank/DDBJ databases">
        <title>Comparative genomics of Leucobacter spp.</title>
        <authorList>
            <person name="Reis A.C."/>
            <person name="Kolvenbach B.A."/>
            <person name="Corvini P.F.X."/>
            <person name="Nunes O.C."/>
        </authorList>
    </citation>
    <scope>NUCLEOTIDE SEQUENCE [LARGE SCALE GENOMIC DNA]</scope>
    <source>
        <strain evidence="3 4">TAN 31504</strain>
    </source>
</reference>
<evidence type="ECO:0000313" key="3">
    <source>
        <dbReference type="EMBL" id="MBL3678458.1"/>
    </source>
</evidence>